<keyword evidence="2" id="KW-1185">Reference proteome</keyword>
<comment type="caution">
    <text evidence="1">The sequence shown here is derived from an EMBL/GenBank/DDBJ whole genome shotgun (WGS) entry which is preliminary data.</text>
</comment>
<proteinExistence type="predicted"/>
<organism evidence="1 2">
    <name type="scientific">Pelomonas parva</name>
    <dbReference type="NCBI Taxonomy" id="3299032"/>
    <lineage>
        <taxon>Bacteria</taxon>
        <taxon>Pseudomonadati</taxon>
        <taxon>Pseudomonadota</taxon>
        <taxon>Betaproteobacteria</taxon>
        <taxon>Burkholderiales</taxon>
        <taxon>Sphaerotilaceae</taxon>
        <taxon>Roseateles</taxon>
    </lineage>
</organism>
<dbReference type="Proteomes" id="UP001606210">
    <property type="component" value="Unassembled WGS sequence"/>
</dbReference>
<dbReference type="EMBL" id="JBIGHV010000004">
    <property type="protein sequence ID" value="MFG6430903.1"/>
    <property type="molecule type" value="Genomic_DNA"/>
</dbReference>
<gene>
    <name evidence="1" type="ORF">ACG00Y_13320</name>
</gene>
<name>A0ABW7F2S5_9BURK</name>
<accession>A0ABW7F2S5</accession>
<evidence type="ECO:0008006" key="3">
    <source>
        <dbReference type="Google" id="ProtNLM"/>
    </source>
</evidence>
<sequence>MAILNYSFSLTAPPAPRPQERQSRAYSEFLLDLAPKWREVPTDEDNSLTFQSDDDGAVIVIAVDFFDIPDDQAQALAEQCVDSRIDAIRAASQAPLQVLLRDVKPRTGGGGLEMSFVADAEGEPVHLYLGYVTARKILSFSMVCQPGRQEAAALFNATVPGFRPRLP</sequence>
<reference evidence="1 2" key="1">
    <citation type="submission" date="2024-08" db="EMBL/GenBank/DDBJ databases">
        <authorList>
            <person name="Lu H."/>
        </authorList>
    </citation>
    <scope>NUCLEOTIDE SEQUENCE [LARGE SCALE GENOMIC DNA]</scope>
    <source>
        <strain evidence="1 2">LYH14W</strain>
    </source>
</reference>
<protein>
    <recommendedName>
        <fullName evidence="3">DUF1795 domain-containing protein</fullName>
    </recommendedName>
</protein>
<evidence type="ECO:0000313" key="2">
    <source>
        <dbReference type="Proteomes" id="UP001606210"/>
    </source>
</evidence>
<dbReference type="RefSeq" id="WP_394479518.1">
    <property type="nucleotide sequence ID" value="NZ_JBIGHV010000004.1"/>
</dbReference>
<evidence type="ECO:0000313" key="1">
    <source>
        <dbReference type="EMBL" id="MFG6430903.1"/>
    </source>
</evidence>